<dbReference type="EMBL" id="MK814609">
    <property type="protein sequence ID" value="QCI04199.1"/>
    <property type="molecule type" value="Genomic_DNA"/>
</dbReference>
<feature type="domain" description="NmrA-like" evidence="5">
    <location>
        <begin position="3"/>
        <end position="242"/>
    </location>
</feature>
<dbReference type="CDD" id="cd05243">
    <property type="entry name" value="SDR_a5"/>
    <property type="match status" value="1"/>
</dbReference>
<sequence length="318" mass="36418">MSLLVLGATGTLGRQIVRRALNEGFQVKCFVRNFKKAAFLKEWGAELIYGDLALPETIPITLYGITAIVDASTTRANDLYQFKVIDLYSKYILIQSAIKAEIKKYIFFSILNSNKYSEIPLIKLKTSIESQLKSSNINYTIFHLAGFFQGIIPQYALPILDQQSVWITGECTKISYINTQNVAKIVIKSLSVKQCNNEVFPIVGPKPWNSFDIIQLCEKISGKKAKIVQVPLYIIEIMKNCINFFEWGWNIGDRLAFIEILSMGDTFDASMEEVYKILQINSSDIESLEFYLQEYFEKIMSKLKQFNDNMMNSKDINF</sequence>
<dbReference type="Pfam" id="PF05368">
    <property type="entry name" value="NmrA"/>
    <property type="match status" value="1"/>
</dbReference>
<evidence type="ECO:0000256" key="3">
    <source>
        <dbReference type="ARBA" id="ARBA00022640"/>
    </source>
</evidence>
<dbReference type="InterPro" id="IPR008030">
    <property type="entry name" value="NmrA-like"/>
</dbReference>
<dbReference type="Gene3D" id="3.40.50.720">
    <property type="entry name" value="NAD(P)-binding Rossmann-like Domain"/>
    <property type="match status" value="1"/>
</dbReference>
<reference evidence="6" key="2">
    <citation type="submission" date="2019-04" db="EMBL/GenBank/DDBJ databases">
        <authorList>
            <person name="Pasella M."/>
        </authorList>
    </citation>
    <scope>NUCLEOTIDE SEQUENCE</scope>
    <source>
        <strain evidence="6">PD2933</strain>
    </source>
</reference>
<proteinExistence type="predicted"/>
<dbReference type="GO" id="GO:0009523">
    <property type="term" value="C:photosystem II"/>
    <property type="evidence" value="ECO:0007669"/>
    <property type="project" value="UniProtKB-KW"/>
</dbReference>
<gene>
    <name evidence="6" type="primary">ycf39</name>
</gene>
<evidence type="ECO:0000256" key="1">
    <source>
        <dbReference type="ARBA" id="ARBA00004474"/>
    </source>
</evidence>
<accession>A0A4D6WK39</accession>
<dbReference type="GO" id="GO:0015979">
    <property type="term" value="P:photosynthesis"/>
    <property type="evidence" value="ECO:0007669"/>
    <property type="project" value="UniProtKB-KW"/>
</dbReference>
<comment type="subcellular location">
    <subcellularLocation>
        <location evidence="1">Plastid</location>
    </subcellularLocation>
</comment>
<dbReference type="PANTHER" id="PTHR47128">
    <property type="match status" value="1"/>
</dbReference>
<dbReference type="InterPro" id="IPR036291">
    <property type="entry name" value="NAD(P)-bd_dom_sf"/>
</dbReference>
<keyword evidence="3 6" id="KW-0934">Plastid</keyword>
<geneLocation type="plastid" evidence="6"/>
<dbReference type="SUPFAM" id="SSF51735">
    <property type="entry name" value="NAD(P)-binding Rossmann-fold domains"/>
    <property type="match status" value="1"/>
</dbReference>
<keyword evidence="4" id="KW-0604">Photosystem II</keyword>
<evidence type="ECO:0000256" key="2">
    <source>
        <dbReference type="ARBA" id="ARBA00022531"/>
    </source>
</evidence>
<name>A0A4D6WK39_9FLOR</name>
<protein>
    <recommendedName>
        <fullName evidence="5">NmrA-like domain-containing protein</fullName>
    </recommendedName>
</protein>
<keyword evidence="2" id="KW-0602">Photosynthesis</keyword>
<reference evidence="6" key="1">
    <citation type="journal article" date="2019" name="Mol. Phylogenet. Evol.">
        <title>Morphological evolution and classification of the red algal order Ceramiales inferred using plastid phylogenomics.</title>
        <authorList>
            <person name="Diaz-Tapia P."/>
            <person name="Pasella M.M."/>
            <person name="Verbruggen H."/>
            <person name="Maggs C.A."/>
        </authorList>
    </citation>
    <scope>NUCLEOTIDE SEQUENCE</scope>
    <source>
        <strain evidence="6">PD2933</strain>
    </source>
</reference>
<dbReference type="InterPro" id="IPR044256">
    <property type="entry name" value="HCF244-like"/>
</dbReference>
<evidence type="ECO:0000256" key="4">
    <source>
        <dbReference type="ARBA" id="ARBA00023276"/>
    </source>
</evidence>
<evidence type="ECO:0000313" key="6">
    <source>
        <dbReference type="EMBL" id="QCI04199.1"/>
    </source>
</evidence>
<dbReference type="AlphaFoldDB" id="A0A4D6WK39"/>
<evidence type="ECO:0000259" key="5">
    <source>
        <dbReference type="Pfam" id="PF05368"/>
    </source>
</evidence>
<dbReference type="GO" id="GO:0009536">
    <property type="term" value="C:plastid"/>
    <property type="evidence" value="ECO:0007669"/>
    <property type="project" value="UniProtKB-SubCell"/>
</dbReference>
<dbReference type="PANTHER" id="PTHR47128:SF2">
    <property type="entry name" value="PROTEIN HIGH CHLOROPHYLL FLUORESCENCE PHENOTYPE 244, CHLOROPLASTIC"/>
    <property type="match status" value="1"/>
</dbReference>
<organism evidence="6">
    <name type="scientific">Anotrichium furcellatum</name>
    <dbReference type="NCBI Taxonomy" id="41999"/>
    <lineage>
        <taxon>Eukaryota</taxon>
        <taxon>Rhodophyta</taxon>
        <taxon>Florideophyceae</taxon>
        <taxon>Rhodymeniophycidae</taxon>
        <taxon>Ceramiales</taxon>
        <taxon>Ceramiaceae</taxon>
        <taxon>Anotrichium</taxon>
    </lineage>
</organism>